<dbReference type="InterPro" id="IPR006450">
    <property type="entry name" value="Phage_HK97_gp6-like"/>
</dbReference>
<sequence length="180" mass="19997">MWYPPKVTQAPSEPISVADAKRHCVVLHDDDDGLFAALIVAARDYVERYCNTPMATQTIEVKCDTFCDFRRLPVAPVQSIVSIEYVSTDGTDATVDVVDFEPRLDGLEASILPAYGKQWPIARHGSRIKLTATVGYESLPPAIRHAMLLWIAEAYESRENTALPAWTALDALLCNYRRGA</sequence>
<dbReference type="Proteomes" id="UP000477849">
    <property type="component" value="Unassembled WGS sequence"/>
</dbReference>
<evidence type="ECO:0000313" key="1">
    <source>
        <dbReference type="EMBL" id="NGO63951.1"/>
    </source>
</evidence>
<dbReference type="NCBIfam" id="TIGR01560">
    <property type="entry name" value="put_DNA_pack"/>
    <property type="match status" value="1"/>
</dbReference>
<dbReference type="RefSeq" id="WP_163906328.1">
    <property type="nucleotide sequence ID" value="NZ_JAAKZH010000003.1"/>
</dbReference>
<evidence type="ECO:0000313" key="2">
    <source>
        <dbReference type="Proteomes" id="UP000477849"/>
    </source>
</evidence>
<dbReference type="InterPro" id="IPR021146">
    <property type="entry name" value="Phage_gp6-like_head-tail"/>
</dbReference>
<dbReference type="CDD" id="cd08054">
    <property type="entry name" value="gp6"/>
    <property type="match status" value="1"/>
</dbReference>
<comment type="caution">
    <text evidence="1">The sequence shown here is derived from an EMBL/GenBank/DDBJ whole genome shotgun (WGS) entry which is preliminary data.</text>
</comment>
<dbReference type="EMBL" id="JAAKZH010000003">
    <property type="protein sequence ID" value="NGO63951.1"/>
    <property type="molecule type" value="Genomic_DNA"/>
</dbReference>
<protein>
    <recommendedName>
        <fullName evidence="3">Phage gp6-like head-tail connector protein</fullName>
    </recommendedName>
</protein>
<dbReference type="AlphaFoldDB" id="A0A6M1S129"/>
<gene>
    <name evidence="1" type="ORF">G6N76_09720</name>
</gene>
<organism evidence="1 2">
    <name type="scientific">Rhizobium daejeonense</name>
    <dbReference type="NCBI Taxonomy" id="240521"/>
    <lineage>
        <taxon>Bacteria</taxon>
        <taxon>Pseudomonadati</taxon>
        <taxon>Pseudomonadota</taxon>
        <taxon>Alphaproteobacteria</taxon>
        <taxon>Hyphomicrobiales</taxon>
        <taxon>Rhizobiaceae</taxon>
        <taxon>Rhizobium/Agrobacterium group</taxon>
        <taxon>Rhizobium</taxon>
    </lineage>
</organism>
<reference evidence="1 2" key="1">
    <citation type="submission" date="2020-02" db="EMBL/GenBank/DDBJ databases">
        <title>Genome sequence of the type strain CCBAU10050 of Rhizobium daejeonense.</title>
        <authorList>
            <person name="Gao J."/>
            <person name="Sun J."/>
        </authorList>
    </citation>
    <scope>NUCLEOTIDE SEQUENCE [LARGE SCALE GENOMIC DNA]</scope>
    <source>
        <strain evidence="1 2">CCBAU10050</strain>
    </source>
</reference>
<dbReference type="Gene3D" id="1.10.3230.30">
    <property type="entry name" value="Phage gp6-like head-tail connector protein"/>
    <property type="match status" value="1"/>
</dbReference>
<dbReference type="NCBIfam" id="TIGR02215">
    <property type="entry name" value="phage_chp_gp8"/>
    <property type="match status" value="1"/>
</dbReference>
<keyword evidence="2" id="KW-1185">Reference proteome</keyword>
<dbReference type="InterPro" id="IPR011738">
    <property type="entry name" value="Phage_CHP"/>
</dbReference>
<accession>A0A6M1S129</accession>
<name>A0A6M1S129_9HYPH</name>
<proteinExistence type="predicted"/>
<dbReference type="Pfam" id="PF05135">
    <property type="entry name" value="Phage_connect_1"/>
    <property type="match status" value="1"/>
</dbReference>
<evidence type="ECO:0008006" key="3">
    <source>
        <dbReference type="Google" id="ProtNLM"/>
    </source>
</evidence>